<comment type="caution">
    <text evidence="2">The sequence shown here is derived from an EMBL/GenBank/DDBJ whole genome shotgun (WGS) entry which is preliminary data.</text>
</comment>
<feature type="domain" description="NADPH-dependent FMN reductase-like" evidence="1">
    <location>
        <begin position="4"/>
        <end position="141"/>
    </location>
</feature>
<dbReference type="PANTHER" id="PTHR30543:SF21">
    <property type="entry name" value="NAD(P)H-DEPENDENT FMN REDUCTASE LOT6"/>
    <property type="match status" value="1"/>
</dbReference>
<dbReference type="RefSeq" id="WP_202998828.1">
    <property type="nucleotide sequence ID" value="NZ_JAEMEF010000002.1"/>
</dbReference>
<evidence type="ECO:0000259" key="1">
    <source>
        <dbReference type="Pfam" id="PF03358"/>
    </source>
</evidence>
<reference evidence="2 3" key="1">
    <citation type="submission" date="2020-12" db="EMBL/GenBank/DDBJ databases">
        <title>Olleya sediminilitoris sp. nov., isolated from a tidal flat.</title>
        <authorList>
            <person name="Park S."/>
            <person name="Yoon J.-H."/>
        </authorList>
    </citation>
    <scope>NUCLEOTIDE SEQUENCE [LARGE SCALE GENOMIC DNA]</scope>
    <source>
        <strain evidence="2 3">YSTF-M6</strain>
    </source>
</reference>
<dbReference type="Proteomes" id="UP000605013">
    <property type="component" value="Unassembled WGS sequence"/>
</dbReference>
<accession>A0ABS1WI62</accession>
<organism evidence="2 3">
    <name type="scientific">Olleya sediminilitoris</name>
    <dbReference type="NCBI Taxonomy" id="2795739"/>
    <lineage>
        <taxon>Bacteria</taxon>
        <taxon>Pseudomonadati</taxon>
        <taxon>Bacteroidota</taxon>
        <taxon>Flavobacteriia</taxon>
        <taxon>Flavobacteriales</taxon>
        <taxon>Flavobacteriaceae</taxon>
    </lineage>
</organism>
<proteinExistence type="predicted"/>
<sequence>MTKKIIAFAGSNSKTSINKQLATYASSLIKDADVNVLDLNDYKLPMYGVDLETENGFPEDALKFYKLLSNADGLIISLAEHNGAYTTAFKNLMDWLSRVDANMFQAKPMLLMSTSPGARAGQSVFEIAEDRFPRHNANIVAKFSLPSFNDNFKDEKVINPELNNRLKEEVETLVKHL</sequence>
<dbReference type="PANTHER" id="PTHR30543">
    <property type="entry name" value="CHROMATE REDUCTASE"/>
    <property type="match status" value="1"/>
</dbReference>
<name>A0ABS1WI62_9FLAO</name>
<dbReference type="InterPro" id="IPR050712">
    <property type="entry name" value="NAD(P)H-dep_reductase"/>
</dbReference>
<gene>
    <name evidence="2" type="ORF">JAO71_03300</name>
</gene>
<keyword evidence="3" id="KW-1185">Reference proteome</keyword>
<evidence type="ECO:0000313" key="3">
    <source>
        <dbReference type="Proteomes" id="UP000605013"/>
    </source>
</evidence>
<dbReference type="EMBL" id="JAEMEF010000002">
    <property type="protein sequence ID" value="MBL7558819.1"/>
    <property type="molecule type" value="Genomic_DNA"/>
</dbReference>
<dbReference type="Gene3D" id="3.40.50.360">
    <property type="match status" value="1"/>
</dbReference>
<dbReference type="InterPro" id="IPR005025">
    <property type="entry name" value="FMN_Rdtase-like_dom"/>
</dbReference>
<dbReference type="InterPro" id="IPR029039">
    <property type="entry name" value="Flavoprotein-like_sf"/>
</dbReference>
<dbReference type="Pfam" id="PF03358">
    <property type="entry name" value="FMN_red"/>
    <property type="match status" value="1"/>
</dbReference>
<dbReference type="SUPFAM" id="SSF52218">
    <property type="entry name" value="Flavoproteins"/>
    <property type="match status" value="1"/>
</dbReference>
<evidence type="ECO:0000313" key="2">
    <source>
        <dbReference type="EMBL" id="MBL7558819.1"/>
    </source>
</evidence>
<protein>
    <submittedName>
        <fullName evidence="2">NAD(P)H-dependent oxidoreductase</fullName>
    </submittedName>
</protein>